<dbReference type="STRING" id="549386.SAMN02927923_00334"/>
<name>A0A1G5BSL9_9HYPH</name>
<organism evidence="3 4">
    <name type="scientific">Microvirga guangxiensis</name>
    <dbReference type="NCBI Taxonomy" id="549386"/>
    <lineage>
        <taxon>Bacteria</taxon>
        <taxon>Pseudomonadati</taxon>
        <taxon>Pseudomonadota</taxon>
        <taxon>Alphaproteobacteria</taxon>
        <taxon>Hyphomicrobiales</taxon>
        <taxon>Methylobacteriaceae</taxon>
        <taxon>Microvirga</taxon>
    </lineage>
</organism>
<dbReference type="SUPFAM" id="SSF53448">
    <property type="entry name" value="Nucleotide-diphospho-sugar transferases"/>
    <property type="match status" value="1"/>
</dbReference>
<sequence length="264" mass="29628">MLPLSVFIIAKNEADRIGATIRAVRDLTDDLVVIDSGSTDGTQAVAEELGARVIFNPWPGYGPQKRFGEDQCRHEWILNLDADEELSPALCEEIKALFANGEPPRQAYGIRIAETYPGEAAPHPLAYRLSPVRLYRKDAGRYSSSLVHDRVDLKPGTSTGTLKGLVHHRSIRSLGDQIAKLNLYTDQLAHDLEVRGVSIPTWRVYFEFPAAFIKAYFGRLHFLRGTYGFLIAMNYAIWRHLRLAKHYEKKRVNALAKANKAKGA</sequence>
<gene>
    <name evidence="3" type="ORF">SAMN02927923_00334</name>
</gene>
<comment type="similarity">
    <text evidence="1">Belongs to the glycosyltransferase 2 family. WaaE/KdtX subfamily.</text>
</comment>
<dbReference type="InterPro" id="IPR029044">
    <property type="entry name" value="Nucleotide-diphossugar_trans"/>
</dbReference>
<reference evidence="3 4" key="1">
    <citation type="submission" date="2016-10" db="EMBL/GenBank/DDBJ databases">
        <authorList>
            <person name="de Groot N.N."/>
        </authorList>
    </citation>
    <scope>NUCLEOTIDE SEQUENCE [LARGE SCALE GENOMIC DNA]</scope>
    <source>
        <strain evidence="3 4">CGMCC 1.7666</strain>
    </source>
</reference>
<dbReference type="PANTHER" id="PTHR43630:SF2">
    <property type="entry name" value="GLYCOSYLTRANSFERASE"/>
    <property type="match status" value="1"/>
</dbReference>
<dbReference type="Proteomes" id="UP000199569">
    <property type="component" value="Unassembled WGS sequence"/>
</dbReference>
<dbReference type="CDD" id="cd02511">
    <property type="entry name" value="Beta4Glucosyltransferase"/>
    <property type="match status" value="1"/>
</dbReference>
<dbReference type="Gene3D" id="3.90.550.10">
    <property type="entry name" value="Spore Coat Polysaccharide Biosynthesis Protein SpsA, Chain A"/>
    <property type="match status" value="1"/>
</dbReference>
<evidence type="ECO:0000256" key="1">
    <source>
        <dbReference type="ARBA" id="ARBA00038494"/>
    </source>
</evidence>
<feature type="domain" description="Glycosyltransferase 2-like" evidence="2">
    <location>
        <begin position="5"/>
        <end position="102"/>
    </location>
</feature>
<dbReference type="Pfam" id="PF00535">
    <property type="entry name" value="Glycos_transf_2"/>
    <property type="match status" value="1"/>
</dbReference>
<dbReference type="GO" id="GO:0016740">
    <property type="term" value="F:transferase activity"/>
    <property type="evidence" value="ECO:0007669"/>
    <property type="project" value="UniProtKB-KW"/>
</dbReference>
<evidence type="ECO:0000313" key="3">
    <source>
        <dbReference type="EMBL" id="SCX93209.1"/>
    </source>
</evidence>
<proteinExistence type="inferred from homology"/>
<dbReference type="AlphaFoldDB" id="A0A1G5BSL9"/>
<keyword evidence="3" id="KW-0808">Transferase</keyword>
<dbReference type="EMBL" id="FMVJ01000002">
    <property type="protein sequence ID" value="SCX93209.1"/>
    <property type="molecule type" value="Genomic_DNA"/>
</dbReference>
<evidence type="ECO:0000259" key="2">
    <source>
        <dbReference type="Pfam" id="PF00535"/>
    </source>
</evidence>
<protein>
    <submittedName>
        <fullName evidence="3">Glycosyltransferase involved in cell wall bisynthesis</fullName>
    </submittedName>
</protein>
<keyword evidence="4" id="KW-1185">Reference proteome</keyword>
<dbReference type="RefSeq" id="WP_091128782.1">
    <property type="nucleotide sequence ID" value="NZ_FMVJ01000002.1"/>
</dbReference>
<dbReference type="OrthoDB" id="9815923at2"/>
<dbReference type="PANTHER" id="PTHR43630">
    <property type="entry name" value="POLY-BETA-1,6-N-ACETYL-D-GLUCOSAMINE SYNTHASE"/>
    <property type="match status" value="1"/>
</dbReference>
<evidence type="ECO:0000313" key="4">
    <source>
        <dbReference type="Proteomes" id="UP000199569"/>
    </source>
</evidence>
<dbReference type="InterPro" id="IPR001173">
    <property type="entry name" value="Glyco_trans_2-like"/>
</dbReference>
<accession>A0A1G5BSL9</accession>